<proteinExistence type="predicted"/>
<dbReference type="Gene3D" id="3.30.70.100">
    <property type="match status" value="1"/>
</dbReference>
<protein>
    <recommendedName>
        <fullName evidence="2">HMA domain-containing protein</fullName>
    </recommendedName>
</protein>
<comment type="caution">
    <text evidence="3">The sequence shown here is derived from an EMBL/GenBank/DDBJ whole genome shotgun (WGS) entry which is preliminary data.</text>
</comment>
<evidence type="ECO:0000259" key="2">
    <source>
        <dbReference type="PROSITE" id="PS50846"/>
    </source>
</evidence>
<name>A0ABQ4SZY0_9HYPH</name>
<evidence type="ECO:0000313" key="4">
    <source>
        <dbReference type="Proteomes" id="UP001055102"/>
    </source>
</evidence>
<dbReference type="InterPro" id="IPR017969">
    <property type="entry name" value="Heavy-metal-associated_CS"/>
</dbReference>
<dbReference type="RefSeq" id="WP_373320098.1">
    <property type="nucleotide sequence ID" value="NZ_BPQR01000061.1"/>
</dbReference>
<dbReference type="InterPro" id="IPR036163">
    <property type="entry name" value="HMA_dom_sf"/>
</dbReference>
<keyword evidence="4" id="KW-1185">Reference proteome</keyword>
<dbReference type="EMBL" id="BPQR01000061">
    <property type="protein sequence ID" value="GJE08080.1"/>
    <property type="molecule type" value="Genomic_DNA"/>
</dbReference>
<dbReference type="CDD" id="cd00371">
    <property type="entry name" value="HMA"/>
    <property type="match status" value="1"/>
</dbReference>
<dbReference type="Proteomes" id="UP001055102">
    <property type="component" value="Unassembled WGS sequence"/>
</dbReference>
<evidence type="ECO:0000313" key="3">
    <source>
        <dbReference type="EMBL" id="GJE08080.1"/>
    </source>
</evidence>
<sequence length="81" mass="8353">MAASLDHPLDDTQADLILKVDGMTCGGCAEAVGRAIRRLDPEAQVDVDLERGRVRIATGAQALSVAEALTKAGYPASAMTG</sequence>
<dbReference type="InterPro" id="IPR006121">
    <property type="entry name" value="HMA_dom"/>
</dbReference>
<accession>A0ABQ4SZY0</accession>
<evidence type="ECO:0000256" key="1">
    <source>
        <dbReference type="ARBA" id="ARBA00022723"/>
    </source>
</evidence>
<dbReference type="SUPFAM" id="SSF55008">
    <property type="entry name" value="HMA, heavy metal-associated domain"/>
    <property type="match status" value="1"/>
</dbReference>
<feature type="domain" description="HMA" evidence="2">
    <location>
        <begin position="14"/>
        <end position="77"/>
    </location>
</feature>
<reference evidence="3" key="2">
    <citation type="submission" date="2021-08" db="EMBL/GenBank/DDBJ databases">
        <authorList>
            <person name="Tani A."/>
            <person name="Ola A."/>
            <person name="Ogura Y."/>
            <person name="Katsura K."/>
            <person name="Hayashi T."/>
        </authorList>
    </citation>
    <scope>NUCLEOTIDE SEQUENCE</scope>
    <source>
        <strain evidence="3">LMG 23639</strain>
    </source>
</reference>
<dbReference type="PROSITE" id="PS01047">
    <property type="entry name" value="HMA_1"/>
    <property type="match status" value="1"/>
</dbReference>
<dbReference type="PROSITE" id="PS50846">
    <property type="entry name" value="HMA_2"/>
    <property type="match status" value="1"/>
</dbReference>
<reference evidence="3" key="1">
    <citation type="journal article" date="2021" name="Front. Microbiol.">
        <title>Comprehensive Comparative Genomics and Phenotyping of Methylobacterium Species.</title>
        <authorList>
            <person name="Alessa O."/>
            <person name="Ogura Y."/>
            <person name="Fujitani Y."/>
            <person name="Takami H."/>
            <person name="Hayashi T."/>
            <person name="Sahin N."/>
            <person name="Tani A."/>
        </authorList>
    </citation>
    <scope>NUCLEOTIDE SEQUENCE</scope>
    <source>
        <strain evidence="3">LMG 23639</strain>
    </source>
</reference>
<organism evidence="3 4">
    <name type="scientific">Methylobacterium jeotgali</name>
    <dbReference type="NCBI Taxonomy" id="381630"/>
    <lineage>
        <taxon>Bacteria</taxon>
        <taxon>Pseudomonadati</taxon>
        <taxon>Pseudomonadota</taxon>
        <taxon>Alphaproteobacteria</taxon>
        <taxon>Hyphomicrobiales</taxon>
        <taxon>Methylobacteriaceae</taxon>
        <taxon>Methylobacterium</taxon>
    </lineage>
</organism>
<keyword evidence="1" id="KW-0479">Metal-binding</keyword>
<gene>
    <name evidence="3" type="ORF">AOPFMNJM_3414</name>
</gene>
<dbReference type="Pfam" id="PF00403">
    <property type="entry name" value="HMA"/>
    <property type="match status" value="1"/>
</dbReference>